<sequence length="65" mass="7161">MNFDVQPLVGGQRQRTITHAGGVKNRGQMLRRWPKNHAGGRIFAGLLGLRLSSKRDKTGGVGFIF</sequence>
<dbReference type="Proteomes" id="UP000237105">
    <property type="component" value="Unassembled WGS sequence"/>
</dbReference>
<keyword evidence="2" id="KW-1185">Reference proteome</keyword>
<comment type="caution">
    <text evidence="1">The sequence shown here is derived from an EMBL/GenBank/DDBJ whole genome shotgun (WGS) entry which is preliminary data.</text>
</comment>
<evidence type="ECO:0000313" key="1">
    <source>
        <dbReference type="EMBL" id="PON41391.1"/>
    </source>
</evidence>
<gene>
    <name evidence="1" type="ORF">PanWU01x14_289850</name>
</gene>
<protein>
    <submittedName>
        <fullName evidence="1">Uncharacterized protein</fullName>
    </submittedName>
</protein>
<reference evidence="2" key="1">
    <citation type="submission" date="2016-06" db="EMBL/GenBank/DDBJ databases">
        <title>Parallel loss of symbiosis genes in relatives of nitrogen-fixing non-legume Parasponia.</title>
        <authorList>
            <person name="Van Velzen R."/>
            <person name="Holmer R."/>
            <person name="Bu F."/>
            <person name="Rutten L."/>
            <person name="Van Zeijl A."/>
            <person name="Liu W."/>
            <person name="Santuari L."/>
            <person name="Cao Q."/>
            <person name="Sharma T."/>
            <person name="Shen D."/>
            <person name="Roswanjaya Y."/>
            <person name="Wardhani T."/>
            <person name="Kalhor M.S."/>
            <person name="Jansen J."/>
            <person name="Van den Hoogen J."/>
            <person name="Gungor B."/>
            <person name="Hartog M."/>
            <person name="Hontelez J."/>
            <person name="Verver J."/>
            <person name="Yang W.-C."/>
            <person name="Schijlen E."/>
            <person name="Repin R."/>
            <person name="Schilthuizen M."/>
            <person name="Schranz E."/>
            <person name="Heidstra R."/>
            <person name="Miyata K."/>
            <person name="Fedorova E."/>
            <person name="Kohlen W."/>
            <person name="Bisseling T."/>
            <person name="Smit S."/>
            <person name="Geurts R."/>
        </authorList>
    </citation>
    <scope>NUCLEOTIDE SEQUENCE [LARGE SCALE GENOMIC DNA]</scope>
    <source>
        <strain evidence="2">cv. WU1-14</strain>
    </source>
</reference>
<dbReference type="EMBL" id="JXTB01000416">
    <property type="protein sequence ID" value="PON41391.1"/>
    <property type="molecule type" value="Genomic_DNA"/>
</dbReference>
<proteinExistence type="predicted"/>
<name>A0A2P5AXZ3_PARAD</name>
<organism evidence="1 2">
    <name type="scientific">Parasponia andersonii</name>
    <name type="common">Sponia andersonii</name>
    <dbReference type="NCBI Taxonomy" id="3476"/>
    <lineage>
        <taxon>Eukaryota</taxon>
        <taxon>Viridiplantae</taxon>
        <taxon>Streptophyta</taxon>
        <taxon>Embryophyta</taxon>
        <taxon>Tracheophyta</taxon>
        <taxon>Spermatophyta</taxon>
        <taxon>Magnoliopsida</taxon>
        <taxon>eudicotyledons</taxon>
        <taxon>Gunneridae</taxon>
        <taxon>Pentapetalae</taxon>
        <taxon>rosids</taxon>
        <taxon>fabids</taxon>
        <taxon>Rosales</taxon>
        <taxon>Cannabaceae</taxon>
        <taxon>Parasponia</taxon>
    </lineage>
</organism>
<dbReference type="AlphaFoldDB" id="A0A2P5AXZ3"/>
<evidence type="ECO:0000313" key="2">
    <source>
        <dbReference type="Proteomes" id="UP000237105"/>
    </source>
</evidence>
<accession>A0A2P5AXZ3</accession>